<dbReference type="RefSeq" id="WP_145343121.1">
    <property type="nucleotide sequence ID" value="NZ_SMLY01000065.1"/>
</dbReference>
<dbReference type="PANTHER" id="PTHR42830:SF2">
    <property type="entry name" value="OSMC_OHR FAMILY PROTEIN"/>
    <property type="match status" value="1"/>
</dbReference>
<proteinExistence type="predicted"/>
<dbReference type="InterPro" id="IPR015946">
    <property type="entry name" value="KH_dom-like_a/b"/>
</dbReference>
<keyword evidence="2" id="KW-1185">Reference proteome</keyword>
<evidence type="ECO:0000313" key="2">
    <source>
        <dbReference type="Proteomes" id="UP000320593"/>
    </source>
</evidence>
<dbReference type="PANTHER" id="PTHR42830">
    <property type="entry name" value="OSMOTICALLY INDUCIBLE FAMILY PROTEIN"/>
    <property type="match status" value="1"/>
</dbReference>
<dbReference type="InterPro" id="IPR036102">
    <property type="entry name" value="OsmC/Ohrsf"/>
</dbReference>
<dbReference type="Gene3D" id="3.30.300.20">
    <property type="match status" value="1"/>
</dbReference>
<name>A0A562T3M7_9HYPH</name>
<dbReference type="InterPro" id="IPR052707">
    <property type="entry name" value="OsmC_Ohr_Peroxiredoxin"/>
</dbReference>
<dbReference type="EMBL" id="VLLF01000004">
    <property type="protein sequence ID" value="TWI87636.1"/>
    <property type="molecule type" value="Genomic_DNA"/>
</dbReference>
<dbReference type="SUPFAM" id="SSF82784">
    <property type="entry name" value="OsmC-like"/>
    <property type="match status" value="1"/>
</dbReference>
<dbReference type="OrthoDB" id="9795405at2"/>
<evidence type="ECO:0000313" key="1">
    <source>
        <dbReference type="EMBL" id="TWI87636.1"/>
    </source>
</evidence>
<dbReference type="AlphaFoldDB" id="A0A562T3M7"/>
<accession>A0A562T3M7</accession>
<reference evidence="1 2" key="1">
    <citation type="submission" date="2019-07" db="EMBL/GenBank/DDBJ databases">
        <title>Genomic Encyclopedia of Archaeal and Bacterial Type Strains, Phase II (KMG-II): from individual species to whole genera.</title>
        <authorList>
            <person name="Goeker M."/>
        </authorList>
    </citation>
    <scope>NUCLEOTIDE SEQUENCE [LARGE SCALE GENOMIC DNA]</scope>
    <source>
        <strain evidence="1 2">ATCC BAA-252</strain>
    </source>
</reference>
<protein>
    <submittedName>
        <fullName evidence="1">Organic hydroperoxide reductase OsmC/OhrA</fullName>
    </submittedName>
</protein>
<gene>
    <name evidence="1" type="ORF">JM93_02205</name>
</gene>
<sequence length="166" mass="17896">MASHVYTADVRWTRDGDFAANAYSRGHTWRFDGGVEVPASASPTVVPLPHSVEAAVDPEEAFVAAISSCHMLWVLDLARQNGMVVEAYKDSASGVMARIAPRKMAITEVTLRPKMTVCALAAPDLAFVEDLHKMAHELCFIANSVISEIKVEPQPVRLVAPKPGAA</sequence>
<dbReference type="InterPro" id="IPR003718">
    <property type="entry name" value="OsmC/Ohr_fam"/>
</dbReference>
<organism evidence="1 2">
    <name type="scientific">Roseibium hamelinense</name>
    <dbReference type="NCBI Taxonomy" id="150831"/>
    <lineage>
        <taxon>Bacteria</taxon>
        <taxon>Pseudomonadati</taxon>
        <taxon>Pseudomonadota</taxon>
        <taxon>Alphaproteobacteria</taxon>
        <taxon>Hyphomicrobiales</taxon>
        <taxon>Stappiaceae</taxon>
        <taxon>Roseibium</taxon>
    </lineage>
</organism>
<dbReference type="Pfam" id="PF02566">
    <property type="entry name" value="OsmC"/>
    <property type="match status" value="1"/>
</dbReference>
<dbReference type="Proteomes" id="UP000320593">
    <property type="component" value="Unassembled WGS sequence"/>
</dbReference>
<comment type="caution">
    <text evidence="1">The sequence shown here is derived from an EMBL/GenBank/DDBJ whole genome shotgun (WGS) entry which is preliminary data.</text>
</comment>